<evidence type="ECO:0000313" key="2">
    <source>
        <dbReference type="EMBL" id="KAF3601181.1"/>
    </source>
</evidence>
<dbReference type="Proteomes" id="UP000712600">
    <property type="component" value="Unassembled WGS sequence"/>
</dbReference>
<organism evidence="2 3">
    <name type="scientific">Brassica cretica</name>
    <name type="common">Mustard</name>
    <dbReference type="NCBI Taxonomy" id="69181"/>
    <lineage>
        <taxon>Eukaryota</taxon>
        <taxon>Viridiplantae</taxon>
        <taxon>Streptophyta</taxon>
        <taxon>Embryophyta</taxon>
        <taxon>Tracheophyta</taxon>
        <taxon>Spermatophyta</taxon>
        <taxon>Magnoliopsida</taxon>
        <taxon>eudicotyledons</taxon>
        <taxon>Gunneridae</taxon>
        <taxon>Pentapetalae</taxon>
        <taxon>rosids</taxon>
        <taxon>malvids</taxon>
        <taxon>Brassicales</taxon>
        <taxon>Brassicaceae</taxon>
        <taxon>Brassiceae</taxon>
        <taxon>Brassica</taxon>
    </lineage>
</organism>
<evidence type="ECO:0000313" key="3">
    <source>
        <dbReference type="Proteomes" id="UP000712600"/>
    </source>
</evidence>
<protein>
    <submittedName>
        <fullName evidence="2">Uncharacterized protein</fullName>
    </submittedName>
</protein>
<dbReference type="AlphaFoldDB" id="A0A8S9SHZ9"/>
<proteinExistence type="predicted"/>
<evidence type="ECO:0000256" key="1">
    <source>
        <dbReference type="SAM" id="MobiDB-lite"/>
    </source>
</evidence>
<feature type="region of interest" description="Disordered" evidence="1">
    <location>
        <begin position="83"/>
        <end position="103"/>
    </location>
</feature>
<gene>
    <name evidence="2" type="ORF">F2Q69_00036966</name>
</gene>
<name>A0A8S9SHZ9_BRACR</name>
<reference evidence="2" key="1">
    <citation type="submission" date="2019-12" db="EMBL/GenBank/DDBJ databases">
        <title>Genome sequencing and annotation of Brassica cretica.</title>
        <authorList>
            <person name="Studholme D.J."/>
            <person name="Sarris P."/>
        </authorList>
    </citation>
    <scope>NUCLEOTIDE SEQUENCE</scope>
    <source>
        <strain evidence="2">PFS-109/04</strain>
        <tissue evidence="2">Leaf</tissue>
    </source>
</reference>
<accession>A0A8S9SHZ9</accession>
<dbReference type="EMBL" id="QGKX02000004">
    <property type="protein sequence ID" value="KAF3601181.1"/>
    <property type="molecule type" value="Genomic_DNA"/>
</dbReference>
<comment type="caution">
    <text evidence="2">The sequence shown here is derived from an EMBL/GenBank/DDBJ whole genome shotgun (WGS) entry which is preliminary data.</text>
</comment>
<sequence length="103" mass="12220">MVLVCTEVISDHIRSPLEITSLERNLALYRATKQRRKLEGTAEDRSTRDKRFFFVSLDYTKCLEPEPLRDAFYGHERTYTLERDVRRDAPSHPPKLHDISERE</sequence>